<dbReference type="OrthoDB" id="3986850at2759"/>
<comment type="similarity">
    <text evidence="1">Belongs to the MAD2 family.</text>
</comment>
<gene>
    <name evidence="4" type="ORF">Amon01_000757400</name>
</gene>
<dbReference type="InterPro" id="IPR036570">
    <property type="entry name" value="HORMA_dom_sf"/>
</dbReference>
<name>A0A9W6Z5H8_AMBMO</name>
<proteinExistence type="inferred from homology"/>
<dbReference type="PROSITE" id="PS50815">
    <property type="entry name" value="HORMA"/>
    <property type="match status" value="1"/>
</dbReference>
<feature type="region of interest" description="Disordered" evidence="2">
    <location>
        <begin position="1"/>
        <end position="28"/>
    </location>
</feature>
<organism evidence="4 5">
    <name type="scientific">Ambrosiozyma monospora</name>
    <name type="common">Yeast</name>
    <name type="synonym">Endomycopsis monosporus</name>
    <dbReference type="NCBI Taxonomy" id="43982"/>
    <lineage>
        <taxon>Eukaryota</taxon>
        <taxon>Fungi</taxon>
        <taxon>Dikarya</taxon>
        <taxon>Ascomycota</taxon>
        <taxon>Saccharomycotina</taxon>
        <taxon>Pichiomycetes</taxon>
        <taxon>Pichiales</taxon>
        <taxon>Pichiaceae</taxon>
        <taxon>Ambrosiozyma</taxon>
    </lineage>
</organism>
<dbReference type="SUPFAM" id="SSF56019">
    <property type="entry name" value="The spindle assembly checkpoint protein mad2"/>
    <property type="match status" value="1"/>
</dbReference>
<feature type="domain" description="HORMA" evidence="3">
    <location>
        <begin position="36"/>
        <end position="237"/>
    </location>
</feature>
<evidence type="ECO:0000313" key="5">
    <source>
        <dbReference type="Proteomes" id="UP001165063"/>
    </source>
</evidence>
<dbReference type="InterPro" id="IPR003511">
    <property type="entry name" value="HORMA_dom"/>
</dbReference>
<sequence>MEPQKKILKSSGNNGINEKLSSFPQNTKAQQEAHQQKRDTLVMGLIQACIEQVLYYRNLYPPESFRKVSAFGLEIFTNRHPRVQAYLQGLMEKLSKFNNSGDLDRLLICIYNKDTNTSLETFGFGIRKPNADLVYSQDETPAQSSSAANKTTAFAEFQSVLHGIINDLASTGKDMSSHANLGFKVGMSANSSLFGELVHSSDWILDRTNLKQTDDTRLISLAKSTANKAFYCKEIEFDNFSFKYYRSSKQSKNVRFNNK</sequence>
<evidence type="ECO:0000259" key="3">
    <source>
        <dbReference type="PROSITE" id="PS50815"/>
    </source>
</evidence>
<accession>A0A9W6Z5H8</accession>
<evidence type="ECO:0000256" key="1">
    <source>
        <dbReference type="ARBA" id="ARBA00010348"/>
    </source>
</evidence>
<dbReference type="Proteomes" id="UP001165063">
    <property type="component" value="Unassembled WGS sequence"/>
</dbReference>
<dbReference type="PANTHER" id="PTHR11842:SF10">
    <property type="entry name" value="MITOTIC SPINDLE ASSEMBLY CHECKPOINT PROTEIN MAD2B"/>
    <property type="match status" value="1"/>
</dbReference>
<dbReference type="InterPro" id="IPR045091">
    <property type="entry name" value="Mad2-like"/>
</dbReference>
<dbReference type="PANTHER" id="PTHR11842">
    <property type="entry name" value="MITOTIC SPINDLE ASSEMBLY CHECKPOINT PROTEIN MAD2"/>
    <property type="match status" value="1"/>
</dbReference>
<evidence type="ECO:0000313" key="4">
    <source>
        <dbReference type="EMBL" id="GMG55496.1"/>
    </source>
</evidence>
<evidence type="ECO:0000256" key="2">
    <source>
        <dbReference type="SAM" id="MobiDB-lite"/>
    </source>
</evidence>
<comment type="caution">
    <text evidence="4">The sequence shown here is derived from an EMBL/GenBank/DDBJ whole genome shotgun (WGS) entry which is preliminary data.</text>
</comment>
<dbReference type="GO" id="GO:0016035">
    <property type="term" value="C:zeta DNA polymerase complex"/>
    <property type="evidence" value="ECO:0007669"/>
    <property type="project" value="TreeGrafter"/>
</dbReference>
<protein>
    <submittedName>
        <fullName evidence="4">Unnamed protein product</fullName>
    </submittedName>
</protein>
<dbReference type="AlphaFoldDB" id="A0A9W6Z5H8"/>
<feature type="compositionally biased region" description="Polar residues" evidence="2">
    <location>
        <begin position="10"/>
        <end position="28"/>
    </location>
</feature>
<reference evidence="4" key="1">
    <citation type="submission" date="2023-04" db="EMBL/GenBank/DDBJ databases">
        <title>Ambrosiozyma monospora NBRC 1965.</title>
        <authorList>
            <person name="Ichikawa N."/>
            <person name="Sato H."/>
            <person name="Tonouchi N."/>
        </authorList>
    </citation>
    <scope>NUCLEOTIDE SEQUENCE</scope>
    <source>
        <strain evidence="4">NBRC 1965</strain>
    </source>
</reference>
<keyword evidence="5" id="KW-1185">Reference proteome</keyword>
<dbReference type="Gene3D" id="3.30.900.10">
    <property type="entry name" value="HORMA domain"/>
    <property type="match status" value="1"/>
</dbReference>
<dbReference type="EMBL" id="BSXU01005693">
    <property type="protein sequence ID" value="GMG55496.1"/>
    <property type="molecule type" value="Genomic_DNA"/>
</dbReference>
<dbReference type="Pfam" id="PF02301">
    <property type="entry name" value="HORMA"/>
    <property type="match status" value="1"/>
</dbReference>